<feature type="compositionally biased region" description="Basic and acidic residues" evidence="1">
    <location>
        <begin position="1"/>
        <end position="18"/>
    </location>
</feature>
<feature type="compositionally biased region" description="Polar residues" evidence="1">
    <location>
        <begin position="57"/>
        <end position="77"/>
    </location>
</feature>
<dbReference type="EMBL" id="JBFOLJ010000004">
    <property type="protein sequence ID" value="KAL2543474.1"/>
    <property type="molecule type" value="Genomic_DNA"/>
</dbReference>
<feature type="compositionally biased region" description="Basic residues" evidence="1">
    <location>
        <begin position="175"/>
        <end position="186"/>
    </location>
</feature>
<evidence type="ECO:0000313" key="3">
    <source>
        <dbReference type="Proteomes" id="UP001604277"/>
    </source>
</evidence>
<dbReference type="AlphaFoldDB" id="A0ABD1W1F9"/>
<dbReference type="Proteomes" id="UP001604277">
    <property type="component" value="Unassembled WGS sequence"/>
</dbReference>
<feature type="region of interest" description="Disordered" evidence="1">
    <location>
        <begin position="154"/>
        <end position="190"/>
    </location>
</feature>
<sequence length="415" mass="46827">MNHDEKFQQIWEFRRREDDIDSSSDDSKSNSSREPVHKKHKLVSDIVLPENDEVSDTPRSQWNSMLHTNSGIHSQNAEGIKKRTTTYRKKNVVQNKTRRCSIKEKKKGNGNLRSEEMVMLDDFKNFTDSLIDELKVAREKIFAQMRDEMRKLLSSRSYLRPKKKVDCSRKNESRPKRRSESRKKSKSNVVSDTIEFPKVVEDVNHDKVLEVTTTHEPNKGKGSGLPTTKADLDQIVSSSYLSLPTVLPNPQLRSEINDIPLNDHIQPATASNIPSSEIESGEILNGKSNHLGFPGFRQEEQFGGFSHLSSKTIGFRGLHCSQTSSIDIGFPFPLLQGLDNSTNISSQTFSENSFMDNSIVTTRSNSGIMKFSGGSSAMSECSLVNSISSHMKYKTDGELASVRTQDLKDGRFYLN</sequence>
<evidence type="ECO:0000313" key="2">
    <source>
        <dbReference type="EMBL" id="KAL2543474.1"/>
    </source>
</evidence>
<protein>
    <submittedName>
        <fullName evidence="2">Uncharacterized protein</fullName>
    </submittedName>
</protein>
<keyword evidence="3" id="KW-1185">Reference proteome</keyword>
<accession>A0ABD1W1F9</accession>
<organism evidence="2 3">
    <name type="scientific">Forsythia ovata</name>
    <dbReference type="NCBI Taxonomy" id="205694"/>
    <lineage>
        <taxon>Eukaryota</taxon>
        <taxon>Viridiplantae</taxon>
        <taxon>Streptophyta</taxon>
        <taxon>Embryophyta</taxon>
        <taxon>Tracheophyta</taxon>
        <taxon>Spermatophyta</taxon>
        <taxon>Magnoliopsida</taxon>
        <taxon>eudicotyledons</taxon>
        <taxon>Gunneridae</taxon>
        <taxon>Pentapetalae</taxon>
        <taxon>asterids</taxon>
        <taxon>lamiids</taxon>
        <taxon>Lamiales</taxon>
        <taxon>Oleaceae</taxon>
        <taxon>Forsythieae</taxon>
        <taxon>Forsythia</taxon>
    </lineage>
</organism>
<proteinExistence type="predicted"/>
<evidence type="ECO:0000256" key="1">
    <source>
        <dbReference type="SAM" id="MobiDB-lite"/>
    </source>
</evidence>
<name>A0ABD1W1F9_9LAMI</name>
<reference evidence="3" key="1">
    <citation type="submission" date="2024-07" db="EMBL/GenBank/DDBJ databases">
        <title>Two chromosome-level genome assemblies of Korean endemic species Abeliophyllum distichum and Forsythia ovata (Oleaceae).</title>
        <authorList>
            <person name="Jang H."/>
        </authorList>
    </citation>
    <scope>NUCLEOTIDE SEQUENCE [LARGE SCALE GENOMIC DNA]</scope>
</reference>
<gene>
    <name evidence="2" type="ORF">Fot_12707</name>
</gene>
<feature type="region of interest" description="Disordered" evidence="1">
    <location>
        <begin position="1"/>
        <end position="84"/>
    </location>
</feature>
<comment type="caution">
    <text evidence="2">The sequence shown here is derived from an EMBL/GenBank/DDBJ whole genome shotgun (WGS) entry which is preliminary data.</text>
</comment>
<feature type="compositionally biased region" description="Basic and acidic residues" evidence="1">
    <location>
        <begin position="164"/>
        <end position="174"/>
    </location>
</feature>